<dbReference type="InterPro" id="IPR025110">
    <property type="entry name" value="AMP-bd_C"/>
</dbReference>
<dbReference type="InterPro" id="IPR045851">
    <property type="entry name" value="AMP-bd_C_sf"/>
</dbReference>
<dbReference type="Gene3D" id="3.40.50.12780">
    <property type="entry name" value="N-terminal domain of ligase-like"/>
    <property type="match status" value="1"/>
</dbReference>
<sequence length="668" mass="72831">MLLNQLKATGFPVDQIPSNLTIPQFFLDNFKHSTRPVRPAQVPCLIDDETGEKVFLDQLRIRTRNLAAAINSLWNINEGDILSIMSYNHISAHFVLHCNADGSATILTIHSDYAPCVWATHRLGGVVATISPMLAVGELMHHLTISRPRLLFVHPQCLDIALQAISIIELPSSHIILMTNANTPVDTGLTFRVFDELVVLGSQCAAVVEKPMKAGEAKSRIAFLAPSSGTTGVQKAVAISHYNAISVIIQIATFNRIGEEYAPRSERRFRPGDVCCGFLPLYHIYGLVYNLHFMIYAGMTLVLAPAFHFERFLGSIEKYKITHLTLVPPQAVLFCKHPSVKKFSLSSVRYCIVAAAPLSATLTEGLLKIFPNVHLGQGYGMTETCGTVSMFPLSQKVGTLGSGGQLLPGVVAKVVKQDGSLAGVGEVGELYVQGGQVALGYYGNERATKETFVDGWLRTGDQVLFNEKGDIFIVERIKELIKVSSSLRSFYESNLEHDFVFSHLSLHPASLPFLVLFGFGQVKGLQVPPAELEGHLLMHTSIADAAVIGVPDEYAGELPLAFIVLQPEIAAAVGKDPEVAEEVRTSIFKHVAAAKSRHKWLMGGIVFIDSIPRNASGKILRRLLRKSPLLLQPASPILIRQNVPDSSISSQEPRILASSASLSARAKL</sequence>
<dbReference type="PANTHER" id="PTHR24096">
    <property type="entry name" value="LONG-CHAIN-FATTY-ACID--COA LIGASE"/>
    <property type="match status" value="1"/>
</dbReference>
<dbReference type="Pfam" id="PF00501">
    <property type="entry name" value="AMP-binding"/>
    <property type="match status" value="1"/>
</dbReference>
<accession>A0A0W0FSY7</accession>
<evidence type="ECO:0000259" key="2">
    <source>
        <dbReference type="Pfam" id="PF13193"/>
    </source>
</evidence>
<dbReference type="InterPro" id="IPR000873">
    <property type="entry name" value="AMP-dep_synth/lig_dom"/>
</dbReference>
<dbReference type="Proteomes" id="UP000054988">
    <property type="component" value="Unassembled WGS sequence"/>
</dbReference>
<dbReference type="GO" id="GO:0016405">
    <property type="term" value="F:CoA-ligase activity"/>
    <property type="evidence" value="ECO:0007669"/>
    <property type="project" value="TreeGrafter"/>
</dbReference>
<keyword evidence="3" id="KW-0436">Ligase</keyword>
<reference evidence="3 4" key="1">
    <citation type="submission" date="2015-12" db="EMBL/GenBank/DDBJ databases">
        <title>Draft genome sequence of Moniliophthora roreri, the causal agent of frosty pod rot of cacao.</title>
        <authorList>
            <person name="Aime M.C."/>
            <person name="Diaz-Valderrama J.R."/>
            <person name="Kijpornyongpan T."/>
            <person name="Phillips-Mora W."/>
        </authorList>
    </citation>
    <scope>NUCLEOTIDE SEQUENCE [LARGE SCALE GENOMIC DNA]</scope>
    <source>
        <strain evidence="3 4">MCA 2952</strain>
    </source>
</reference>
<name>A0A0W0FSY7_MONRR</name>
<proteinExistence type="predicted"/>
<protein>
    <submittedName>
        <fullName evidence="3">Putative phenylacetyl-CoA ligase</fullName>
    </submittedName>
</protein>
<dbReference type="PANTHER" id="PTHR24096:SF422">
    <property type="entry name" value="BCDNA.GH02901"/>
    <property type="match status" value="1"/>
</dbReference>
<dbReference type="SUPFAM" id="SSF56801">
    <property type="entry name" value="Acetyl-CoA synthetase-like"/>
    <property type="match status" value="2"/>
</dbReference>
<dbReference type="Pfam" id="PF13193">
    <property type="entry name" value="AMP-binding_C"/>
    <property type="match status" value="1"/>
</dbReference>
<comment type="caution">
    <text evidence="3">The sequence shown here is derived from an EMBL/GenBank/DDBJ whole genome shotgun (WGS) entry which is preliminary data.</text>
</comment>
<feature type="domain" description="AMP-dependent synthetase/ligase" evidence="1">
    <location>
        <begin position="117"/>
        <end position="442"/>
    </location>
</feature>
<dbReference type="EMBL" id="LATX01001675">
    <property type="protein sequence ID" value="KTB39440.1"/>
    <property type="molecule type" value="Genomic_DNA"/>
</dbReference>
<organism evidence="3 4">
    <name type="scientific">Moniliophthora roreri</name>
    <name type="common">Frosty pod rot fungus</name>
    <name type="synonym">Monilia roreri</name>
    <dbReference type="NCBI Taxonomy" id="221103"/>
    <lineage>
        <taxon>Eukaryota</taxon>
        <taxon>Fungi</taxon>
        <taxon>Dikarya</taxon>
        <taxon>Basidiomycota</taxon>
        <taxon>Agaricomycotina</taxon>
        <taxon>Agaricomycetes</taxon>
        <taxon>Agaricomycetidae</taxon>
        <taxon>Agaricales</taxon>
        <taxon>Marasmiineae</taxon>
        <taxon>Marasmiaceae</taxon>
        <taxon>Moniliophthora</taxon>
    </lineage>
</organism>
<dbReference type="eggNOG" id="KOG1176">
    <property type="taxonomic scope" value="Eukaryota"/>
</dbReference>
<evidence type="ECO:0000313" key="3">
    <source>
        <dbReference type="EMBL" id="KTB39440.1"/>
    </source>
</evidence>
<dbReference type="InterPro" id="IPR042099">
    <property type="entry name" value="ANL_N_sf"/>
</dbReference>
<dbReference type="AlphaFoldDB" id="A0A0W0FSY7"/>
<evidence type="ECO:0000313" key="4">
    <source>
        <dbReference type="Proteomes" id="UP000054988"/>
    </source>
</evidence>
<gene>
    <name evidence="3" type="ORF">WG66_7975</name>
</gene>
<dbReference type="Gene3D" id="3.30.300.30">
    <property type="match status" value="1"/>
</dbReference>
<evidence type="ECO:0000259" key="1">
    <source>
        <dbReference type="Pfam" id="PF00501"/>
    </source>
</evidence>
<feature type="domain" description="AMP-binding enzyme C-terminal" evidence="2">
    <location>
        <begin position="531"/>
        <end position="618"/>
    </location>
</feature>